<name>A0A9N9KV36_9HELO</name>
<evidence type="ECO:0000313" key="1">
    <source>
        <dbReference type="EMBL" id="CAG8953433.1"/>
    </source>
</evidence>
<protein>
    <submittedName>
        <fullName evidence="1">Uncharacterized protein</fullName>
    </submittedName>
</protein>
<gene>
    <name evidence="1" type="ORF">HYFRA_00010182</name>
</gene>
<organism evidence="1 2">
    <name type="scientific">Hymenoscyphus fraxineus</name>
    <dbReference type="NCBI Taxonomy" id="746836"/>
    <lineage>
        <taxon>Eukaryota</taxon>
        <taxon>Fungi</taxon>
        <taxon>Dikarya</taxon>
        <taxon>Ascomycota</taxon>
        <taxon>Pezizomycotina</taxon>
        <taxon>Leotiomycetes</taxon>
        <taxon>Helotiales</taxon>
        <taxon>Helotiaceae</taxon>
        <taxon>Hymenoscyphus</taxon>
    </lineage>
</organism>
<proteinExistence type="predicted"/>
<sequence length="248" mass="28283">MGVRIGRECLHSEEISRVQVGQRHPKAVEAALREEGGQKPGKTGRGTIFSPFRSLFVDTPISMKNSSSLWEGKTHLIRVNNQMIFRICMHRITVVYIPGFLAANESIDWDTKIQKFRYLKELNTKYIIIKSDVDDTRVNWVHNNDSSRRWAEYGIPRITLLHFMTSIYLNPNASSPIAENAPNGLQATCPLSGEDLFHHRRGSVKFLDYRLGHCKIHFRDDDGRIGRAALRLTRLLSTICLCYGASDI</sequence>
<dbReference type="Proteomes" id="UP000696280">
    <property type="component" value="Unassembled WGS sequence"/>
</dbReference>
<keyword evidence="2" id="KW-1185">Reference proteome</keyword>
<evidence type="ECO:0000313" key="2">
    <source>
        <dbReference type="Proteomes" id="UP000696280"/>
    </source>
</evidence>
<accession>A0A9N9KV36</accession>
<reference evidence="1" key="1">
    <citation type="submission" date="2021-07" db="EMBL/GenBank/DDBJ databases">
        <authorList>
            <person name="Durling M."/>
        </authorList>
    </citation>
    <scope>NUCLEOTIDE SEQUENCE</scope>
</reference>
<dbReference type="AlphaFoldDB" id="A0A9N9KV36"/>
<dbReference type="EMBL" id="CAJVRL010000050">
    <property type="protein sequence ID" value="CAG8953433.1"/>
    <property type="molecule type" value="Genomic_DNA"/>
</dbReference>
<comment type="caution">
    <text evidence="1">The sequence shown here is derived from an EMBL/GenBank/DDBJ whole genome shotgun (WGS) entry which is preliminary data.</text>
</comment>